<evidence type="ECO:0000256" key="1">
    <source>
        <dbReference type="ARBA" id="ARBA00004613"/>
    </source>
</evidence>
<dbReference type="InterPro" id="IPR001073">
    <property type="entry name" value="C1q_dom"/>
</dbReference>
<dbReference type="SMART" id="SM00110">
    <property type="entry name" value="C1Q"/>
    <property type="match status" value="1"/>
</dbReference>
<feature type="region of interest" description="Disordered" evidence="7">
    <location>
        <begin position="939"/>
        <end position="965"/>
    </location>
</feature>
<organism evidence="10 11">
    <name type="scientific">Gekko japonicus</name>
    <name type="common">Schlegel's Japanese gecko</name>
    <dbReference type="NCBI Taxonomy" id="146911"/>
    <lineage>
        <taxon>Eukaryota</taxon>
        <taxon>Metazoa</taxon>
        <taxon>Chordata</taxon>
        <taxon>Craniata</taxon>
        <taxon>Vertebrata</taxon>
        <taxon>Euteleostomi</taxon>
        <taxon>Lepidosauria</taxon>
        <taxon>Squamata</taxon>
        <taxon>Bifurcata</taxon>
        <taxon>Gekkota</taxon>
        <taxon>Gekkonidae</taxon>
        <taxon>Gekkoninae</taxon>
        <taxon>Gekko</taxon>
    </lineage>
</organism>
<feature type="domain" description="C1q" evidence="8">
    <location>
        <begin position="969"/>
        <end position="1101"/>
    </location>
</feature>
<evidence type="ECO:0000256" key="5">
    <source>
        <dbReference type="ARBA" id="ARBA00023157"/>
    </source>
</evidence>
<keyword evidence="10" id="KW-1185">Reference proteome</keyword>
<evidence type="ECO:0000256" key="4">
    <source>
        <dbReference type="ARBA" id="ARBA00023054"/>
    </source>
</evidence>
<reference evidence="11" key="1">
    <citation type="submission" date="2025-08" db="UniProtKB">
        <authorList>
            <consortium name="RefSeq"/>
        </authorList>
    </citation>
    <scope>IDENTIFICATION</scope>
</reference>
<dbReference type="GeneID" id="107122541"/>
<evidence type="ECO:0000259" key="9">
    <source>
        <dbReference type="PROSITE" id="PS51041"/>
    </source>
</evidence>
<evidence type="ECO:0000256" key="6">
    <source>
        <dbReference type="SAM" id="Coils"/>
    </source>
</evidence>
<feature type="region of interest" description="Disordered" evidence="7">
    <location>
        <begin position="1"/>
        <end position="73"/>
    </location>
</feature>
<feature type="compositionally biased region" description="Basic and acidic residues" evidence="7">
    <location>
        <begin position="1"/>
        <end position="14"/>
    </location>
</feature>
<dbReference type="InterPro" id="IPR050392">
    <property type="entry name" value="Collagen/C1q_domain"/>
</dbReference>
<evidence type="ECO:0000259" key="8">
    <source>
        <dbReference type="PROSITE" id="PS50871"/>
    </source>
</evidence>
<dbReference type="Proteomes" id="UP000694871">
    <property type="component" value="Unplaced"/>
</dbReference>
<feature type="coiled-coil region" evidence="6">
    <location>
        <begin position="475"/>
        <end position="535"/>
    </location>
</feature>
<dbReference type="Pfam" id="PF00386">
    <property type="entry name" value="C1q"/>
    <property type="match status" value="1"/>
</dbReference>
<name>A0ABM1L5A6_GEKJA</name>
<evidence type="ECO:0000313" key="11">
    <source>
        <dbReference type="RefSeq" id="XP_015281143.1"/>
    </source>
</evidence>
<dbReference type="Gene3D" id="2.60.120.40">
    <property type="match status" value="1"/>
</dbReference>
<feature type="compositionally biased region" description="Basic and acidic residues" evidence="7">
    <location>
        <begin position="940"/>
        <end position="959"/>
    </location>
</feature>
<dbReference type="InterPro" id="IPR008983">
    <property type="entry name" value="Tumour_necrosis_fac-like_dom"/>
</dbReference>
<sequence>MSDGEEKPIPKKDNSGGSPTPTTTGGGTPMTQATVRVTTTLPPLPGAWVTERTKARSGRVPPEEGLELAQRMEVADRKRRQLQRTLEDVIQAIPQLVIQAIREEREAQPAVPAGPVAPPPPQLPRPEDAPQPGPPDVPVPAPRPGSPRERVMPRPKDLIKATFDGSPEELSYFVVRVMKNWCSFTQSRVVTYIGVCTKEKYVVKSQQPCPHGTPDCQKIMYRTALKPVYQVKQRVISALHWKCCPGYSGTNCEHHDPNFLPVPTTKPGGLEEERGAVSSRTSSSLESRDILEDHQSHEALLEDLQNDIQQATSNLGVLQKAFHYNISRPEVEASRNQTGLQEQFLQQMVVSHVESFLKERFNPVWSSFNKSLQDLSTMLKNLSHHVEANRKSIEKFQESAVPKKDFQELGTKFESKIQENVGRADQTKRDIDTHLHLQQAAMHYNLTMIKADTDMKLKRYHKIQHSYLSALNNSLTDMRQEQDNIHSELETLNRNLAGFPVQYSSLNEEATETDIRLLNQTLVGHTQQLKELYEESDEFYDDFNKFQVSINAFKASSKSEMEELRVALIEKSLIIEEYKEDLERKILALNNSLENIRESHWDLERSMKACHCVKIPLDSDVEEQANATRAIREEMKLFETRLKALKNEIDDLATAFRLFHQPLDFQQKQSRELEGEVSLLKAQAETLSEDLGAMRKADERMHWQIKYLNSSFNSLLVDAMRHETALEAVLGEEIMELLTEEDPSSLISSLDQLQVAFRLISDNLEKQNITMESLMKRIYSLEVDRDNTSSGHKSLLHPVLEEQTENSVKEVSVQHGGVEHMEPNHEAAMEDVLDNPAYHDIMILKKEIGHLSREMKKYELQKDRASLCCNHTAVSMMDPFNVSLENLKEELALTKQAFDEHLKIFQKLFGSIQDVAATNASLDAARIQSMMGRQMKKQLKVQERQKTRDKNEASHHREGTLNGRNKIQTEVSEADSQVAFYVKYSEGREGPNLNRTYLNYGEGYFPEHGYFKSPHSGVYLVAISMESSPGMALGQLVFSNGHRMTVMGSKKRKGQGGGTVTAFVLVELKKGEHMWFELLQGSTVTQNPAGMSMAGFLIFKT</sequence>
<keyword evidence="2" id="KW-0964">Secreted</keyword>
<dbReference type="SUPFAM" id="SSF49842">
    <property type="entry name" value="TNF-like"/>
    <property type="match status" value="1"/>
</dbReference>
<protein>
    <submittedName>
        <fullName evidence="11">Multimerin-2</fullName>
    </submittedName>
</protein>
<dbReference type="PANTHER" id="PTHR15427">
    <property type="entry name" value="EMILIN ELASTIN MICROFIBRIL INTERFACE-LOCATED PROTEIN ELASTIN MICROFIBRIL INTERFACER"/>
    <property type="match status" value="1"/>
</dbReference>
<evidence type="ECO:0000256" key="2">
    <source>
        <dbReference type="ARBA" id="ARBA00022525"/>
    </source>
</evidence>
<evidence type="ECO:0000313" key="10">
    <source>
        <dbReference type="Proteomes" id="UP000694871"/>
    </source>
</evidence>
<keyword evidence="3" id="KW-0732">Signal</keyword>
<gene>
    <name evidence="11" type="primary">MMRN2</name>
</gene>
<feature type="compositionally biased region" description="Pro residues" evidence="7">
    <location>
        <begin position="115"/>
        <end position="145"/>
    </location>
</feature>
<comment type="subcellular location">
    <subcellularLocation>
        <location evidence="1">Secreted</location>
    </subcellularLocation>
</comment>
<evidence type="ECO:0000256" key="7">
    <source>
        <dbReference type="SAM" id="MobiDB-lite"/>
    </source>
</evidence>
<dbReference type="PROSITE" id="PS50871">
    <property type="entry name" value="C1Q"/>
    <property type="match status" value="1"/>
</dbReference>
<keyword evidence="4 6" id="KW-0175">Coiled coil</keyword>
<dbReference type="InterPro" id="IPR011489">
    <property type="entry name" value="EMI_domain"/>
</dbReference>
<feature type="region of interest" description="Disordered" evidence="7">
    <location>
        <begin position="264"/>
        <end position="288"/>
    </location>
</feature>
<dbReference type="PANTHER" id="PTHR15427:SF6">
    <property type="entry name" value="MULTIMERIN-2"/>
    <property type="match status" value="1"/>
</dbReference>
<feature type="coiled-coil region" evidence="6">
    <location>
        <begin position="628"/>
        <end position="690"/>
    </location>
</feature>
<dbReference type="RefSeq" id="XP_015281143.1">
    <property type="nucleotide sequence ID" value="XM_015425657.1"/>
</dbReference>
<evidence type="ECO:0000256" key="3">
    <source>
        <dbReference type="ARBA" id="ARBA00022729"/>
    </source>
</evidence>
<dbReference type="PROSITE" id="PS51041">
    <property type="entry name" value="EMI"/>
    <property type="match status" value="1"/>
</dbReference>
<feature type="region of interest" description="Disordered" evidence="7">
    <location>
        <begin position="106"/>
        <end position="154"/>
    </location>
</feature>
<keyword evidence="5" id="KW-1015">Disulfide bond</keyword>
<feature type="coiled-coil region" evidence="6">
    <location>
        <begin position="841"/>
        <end position="904"/>
    </location>
</feature>
<dbReference type="Pfam" id="PF07546">
    <property type="entry name" value="EMI"/>
    <property type="match status" value="1"/>
</dbReference>
<accession>A0ABM1L5A6</accession>
<proteinExistence type="predicted"/>
<feature type="domain" description="EMI" evidence="9">
    <location>
        <begin position="178"/>
        <end position="254"/>
    </location>
</feature>